<gene>
    <name evidence="2" type="ORF">CSUI_008186</name>
</gene>
<dbReference type="VEuPathDB" id="ToxoDB:CSUI_008186"/>
<dbReference type="Proteomes" id="UP000221165">
    <property type="component" value="Unassembled WGS sequence"/>
</dbReference>
<accession>A0A2C6KAR6</accession>
<organism evidence="2 3">
    <name type="scientific">Cystoisospora suis</name>
    <dbReference type="NCBI Taxonomy" id="483139"/>
    <lineage>
        <taxon>Eukaryota</taxon>
        <taxon>Sar</taxon>
        <taxon>Alveolata</taxon>
        <taxon>Apicomplexa</taxon>
        <taxon>Conoidasida</taxon>
        <taxon>Coccidia</taxon>
        <taxon>Eucoccidiorida</taxon>
        <taxon>Eimeriorina</taxon>
        <taxon>Sarcocystidae</taxon>
        <taxon>Cystoisospora</taxon>
    </lineage>
</organism>
<feature type="region of interest" description="Disordered" evidence="1">
    <location>
        <begin position="287"/>
        <end position="325"/>
    </location>
</feature>
<reference evidence="2 3" key="1">
    <citation type="journal article" date="2017" name="Int. J. Parasitol.">
        <title>The genome of the protozoan parasite Cystoisospora suis and a reverse vaccinology approach to identify vaccine candidates.</title>
        <authorList>
            <person name="Palmieri N."/>
            <person name="Shrestha A."/>
            <person name="Ruttkowski B."/>
            <person name="Beck T."/>
            <person name="Vogl C."/>
            <person name="Tomley F."/>
            <person name="Blake D.P."/>
            <person name="Joachim A."/>
        </authorList>
    </citation>
    <scope>NUCLEOTIDE SEQUENCE [LARGE SCALE GENOMIC DNA]</scope>
    <source>
        <strain evidence="2 3">Wien I</strain>
    </source>
</reference>
<feature type="compositionally biased region" description="Low complexity" evidence="1">
    <location>
        <begin position="134"/>
        <end position="155"/>
    </location>
</feature>
<dbReference type="GeneID" id="94431533"/>
<feature type="compositionally biased region" description="Basic and acidic residues" evidence="1">
    <location>
        <begin position="403"/>
        <end position="412"/>
    </location>
</feature>
<feature type="compositionally biased region" description="Polar residues" evidence="1">
    <location>
        <begin position="485"/>
        <end position="505"/>
    </location>
</feature>
<comment type="caution">
    <text evidence="2">The sequence shown here is derived from an EMBL/GenBank/DDBJ whole genome shotgun (WGS) entry which is preliminary data.</text>
</comment>
<feature type="region of interest" description="Disordered" evidence="1">
    <location>
        <begin position="1"/>
        <end position="85"/>
    </location>
</feature>
<feature type="region of interest" description="Disordered" evidence="1">
    <location>
        <begin position="366"/>
        <end position="413"/>
    </location>
</feature>
<feature type="non-terminal residue" evidence="2">
    <location>
        <position position="611"/>
    </location>
</feature>
<dbReference type="AlphaFoldDB" id="A0A2C6KAR6"/>
<keyword evidence="3" id="KW-1185">Reference proteome</keyword>
<dbReference type="EMBL" id="MIGC01004507">
    <property type="protein sequence ID" value="PHJ17990.1"/>
    <property type="molecule type" value="Genomic_DNA"/>
</dbReference>
<feature type="compositionally biased region" description="Basic residues" evidence="1">
    <location>
        <begin position="14"/>
        <end position="28"/>
    </location>
</feature>
<feature type="region of interest" description="Disordered" evidence="1">
    <location>
        <begin position="111"/>
        <end position="261"/>
    </location>
</feature>
<evidence type="ECO:0000256" key="1">
    <source>
        <dbReference type="SAM" id="MobiDB-lite"/>
    </source>
</evidence>
<feature type="compositionally biased region" description="Basic and acidic residues" evidence="1">
    <location>
        <begin position="371"/>
        <end position="384"/>
    </location>
</feature>
<feature type="compositionally biased region" description="Basic and acidic residues" evidence="1">
    <location>
        <begin position="195"/>
        <end position="208"/>
    </location>
</feature>
<feature type="compositionally biased region" description="Low complexity" evidence="1">
    <location>
        <begin position="1"/>
        <end position="12"/>
    </location>
</feature>
<feature type="compositionally biased region" description="Polar residues" evidence="1">
    <location>
        <begin position="307"/>
        <end position="324"/>
    </location>
</feature>
<name>A0A2C6KAR6_9APIC</name>
<feature type="compositionally biased region" description="Polar residues" evidence="1">
    <location>
        <begin position="32"/>
        <end position="62"/>
    </location>
</feature>
<dbReference type="RefSeq" id="XP_067919702.1">
    <property type="nucleotide sequence ID" value="XM_068068322.1"/>
</dbReference>
<proteinExistence type="predicted"/>
<sequence length="611" mass="65341">MDPPASSAVVPPQSRRKGRTKAHRKRRGLGQAFTSGKPSNEDFSSPTAPLNSGASDTSSFASPQFRVENDPVLFSPPTGTGERIGTAHMTTGIDNTVHAWTACGGSGAPQGGSIFLSTEPQQPHFPSPSKGSASRLSPDFRSLPSSPSSSSAYSSIDEDPGSPGEEELHHLPPPREDMCPPSFAGIQNPSISHGVFDKGDEPVHKGETEPLVSRSTDTDESSSVQKTASTCSSLNCRGREIGPGLESSKRSPSAGFSGLGTPVLLERPLSAAAAAVAAIRLWKTNKDISTVDEPGKVGQDLSGLDTPANSELLQENDVSSNSEAEGTIGVQNHEIEETSVLNILGESTGLSGERTEDGLVQKPELLTDELQVTKEDCKEPRPQEEEQTEDNALDGAVLEGDPGDAHDHDRGKKAIGSVKNPAVAQLPAGSIRSREAEEVSMLIENQWRMLVGSQGWEDVFSSVQQKATLRYQRLWQVINSLTRWGPSTSQKQRSTGEAGRTTSGAASVRPERQPCVIAYAIPAFRRDGGRNRKWNKCTVHWFSAPPHPACESNSSSCGDDSGDSEKISGSWHKQPMCFVMEDPCNGDVLFLTSLLVDPGERVRCCFFCGKD</sequence>
<feature type="compositionally biased region" description="Polar residues" evidence="1">
    <location>
        <begin position="221"/>
        <end position="235"/>
    </location>
</feature>
<evidence type="ECO:0000313" key="2">
    <source>
        <dbReference type="EMBL" id="PHJ17990.1"/>
    </source>
</evidence>
<feature type="compositionally biased region" description="Basic and acidic residues" evidence="1">
    <location>
        <begin position="166"/>
        <end position="178"/>
    </location>
</feature>
<feature type="region of interest" description="Disordered" evidence="1">
    <location>
        <begin position="485"/>
        <end position="508"/>
    </location>
</feature>
<evidence type="ECO:0000313" key="3">
    <source>
        <dbReference type="Proteomes" id="UP000221165"/>
    </source>
</evidence>
<dbReference type="OrthoDB" id="10687995at2759"/>
<protein>
    <submittedName>
        <fullName evidence="2">Uncharacterized protein</fullName>
    </submittedName>
</protein>